<dbReference type="PROSITE" id="PS51199">
    <property type="entry name" value="SF4_HELICASE"/>
    <property type="match status" value="1"/>
</dbReference>
<evidence type="ECO:0000256" key="8">
    <source>
        <dbReference type="ARBA" id="ARBA00023125"/>
    </source>
</evidence>
<dbReference type="InterPro" id="IPR007693">
    <property type="entry name" value="DNA_helicase_DnaB-like_N"/>
</dbReference>
<dbReference type="InterPro" id="IPR027417">
    <property type="entry name" value="P-loop_NTPase"/>
</dbReference>
<evidence type="ECO:0000256" key="1">
    <source>
        <dbReference type="ARBA" id="ARBA00008428"/>
    </source>
</evidence>
<dbReference type="Proteomes" id="UP001239169">
    <property type="component" value="Chromosome"/>
</dbReference>
<evidence type="ECO:0000256" key="5">
    <source>
        <dbReference type="ARBA" id="ARBA00022801"/>
    </source>
</evidence>
<evidence type="ECO:0000256" key="4">
    <source>
        <dbReference type="ARBA" id="ARBA00022741"/>
    </source>
</evidence>
<dbReference type="SUPFAM" id="SSF52540">
    <property type="entry name" value="P-loop containing nucleoside triphosphate hydrolases"/>
    <property type="match status" value="1"/>
</dbReference>
<keyword evidence="14" id="KW-1185">Reference proteome</keyword>
<dbReference type="SMART" id="SM00382">
    <property type="entry name" value="AAA"/>
    <property type="match status" value="1"/>
</dbReference>
<keyword evidence="9" id="KW-0413">Isomerase</keyword>
<comment type="catalytic activity">
    <reaction evidence="11">
        <text>ATP + H2O = ADP + phosphate + H(+)</text>
        <dbReference type="Rhea" id="RHEA:13065"/>
        <dbReference type="ChEBI" id="CHEBI:15377"/>
        <dbReference type="ChEBI" id="CHEBI:15378"/>
        <dbReference type="ChEBI" id="CHEBI:30616"/>
        <dbReference type="ChEBI" id="CHEBI:43474"/>
        <dbReference type="ChEBI" id="CHEBI:456216"/>
        <dbReference type="EC" id="5.6.2.3"/>
    </reaction>
</comment>
<keyword evidence="3" id="KW-0235">DNA replication</keyword>
<protein>
    <recommendedName>
        <fullName evidence="10">DNA 5'-3' helicase</fullName>
        <ecNumber evidence="10">5.6.2.3</ecNumber>
    </recommendedName>
</protein>
<evidence type="ECO:0000256" key="2">
    <source>
        <dbReference type="ARBA" id="ARBA00022515"/>
    </source>
</evidence>
<dbReference type="SUPFAM" id="SSF48024">
    <property type="entry name" value="N-terminal domain of DnaB helicase"/>
    <property type="match status" value="1"/>
</dbReference>
<evidence type="ECO:0000256" key="10">
    <source>
        <dbReference type="ARBA" id="ARBA00044969"/>
    </source>
</evidence>
<evidence type="ECO:0000256" key="3">
    <source>
        <dbReference type="ARBA" id="ARBA00022705"/>
    </source>
</evidence>
<evidence type="ECO:0000256" key="9">
    <source>
        <dbReference type="ARBA" id="ARBA00023235"/>
    </source>
</evidence>
<keyword evidence="4" id="KW-0547">Nucleotide-binding</keyword>
<evidence type="ECO:0000256" key="11">
    <source>
        <dbReference type="ARBA" id="ARBA00048954"/>
    </source>
</evidence>
<evidence type="ECO:0000313" key="13">
    <source>
        <dbReference type="EMBL" id="WGX76518.1"/>
    </source>
</evidence>
<feature type="domain" description="SF4 helicase" evidence="12">
    <location>
        <begin position="161"/>
        <end position="423"/>
    </location>
</feature>
<evidence type="ECO:0000313" key="14">
    <source>
        <dbReference type="Proteomes" id="UP001239169"/>
    </source>
</evidence>
<organism evidence="13 14">
    <name type="scientific">Paraclostridium bifermentans</name>
    <name type="common">Clostridium bifermentans</name>
    <dbReference type="NCBI Taxonomy" id="1490"/>
    <lineage>
        <taxon>Bacteria</taxon>
        <taxon>Bacillati</taxon>
        <taxon>Bacillota</taxon>
        <taxon>Clostridia</taxon>
        <taxon>Peptostreptococcales</taxon>
        <taxon>Peptostreptococcaceae</taxon>
        <taxon>Paraclostridium</taxon>
    </lineage>
</organism>
<keyword evidence="8" id="KW-0238">DNA-binding</keyword>
<dbReference type="InterPro" id="IPR036185">
    <property type="entry name" value="DNA_heli_DnaB-like_N_sf"/>
</dbReference>
<dbReference type="InterPro" id="IPR007694">
    <property type="entry name" value="DNA_helicase_DnaB-like_C"/>
</dbReference>
<evidence type="ECO:0000259" key="12">
    <source>
        <dbReference type="PROSITE" id="PS51199"/>
    </source>
</evidence>
<reference evidence="13 14" key="1">
    <citation type="submission" date="2023-04" db="EMBL/GenBank/DDBJ databases">
        <title>Bacteria Genome Submission.</title>
        <authorList>
            <person name="Isaac P."/>
        </authorList>
    </citation>
    <scope>NUCLEOTIDE SEQUENCE [LARGE SCALE GENOMIC DNA]</scope>
    <source>
        <strain evidence="13 14">SampleS7P1</strain>
    </source>
</reference>
<dbReference type="PANTHER" id="PTHR30153:SF2">
    <property type="entry name" value="REPLICATIVE DNA HELICASE"/>
    <property type="match status" value="1"/>
</dbReference>
<evidence type="ECO:0000256" key="7">
    <source>
        <dbReference type="ARBA" id="ARBA00022840"/>
    </source>
</evidence>
<dbReference type="EC" id="5.6.2.3" evidence="10"/>
<dbReference type="Pfam" id="PF03796">
    <property type="entry name" value="DnaB_C"/>
    <property type="match status" value="1"/>
</dbReference>
<name>A0ABY8R7A0_PARBF</name>
<dbReference type="Gene3D" id="3.40.50.300">
    <property type="entry name" value="P-loop containing nucleotide triphosphate hydrolases"/>
    <property type="match status" value="1"/>
</dbReference>
<sequence length="444" mass="50866">MERLTNLQVEQSILGSLLLDETIIYKIKESGLKAKDFYYSYNETIYKAIKKIYSKGEAIDLITLTSELKSIGQLENCGGVNYITSLSNVVPTTRNINNYIDIVKDLALKRNINERLVEVTDNIEVMDPSDIISAIEQIKEISLGSKKVEDLYIEAYSIKRDKESKKSINTGFNDLDKYTRGLMYGTLTVLTGEPSSGKSTILNQIIANAIKEGNKAFIYSGELPSYQLKEWFVRTASNEYHLKEFKNNLGEKYKDITDYVWDLVSEWIKGRFYIYGQDSRATENNLLTTIEHLHKAKGVRLFILDNLMTIQSEGNKDKNKKQEDLTINLKTLAKKYGLVVILVAHPNKSSSQNTDHSMYDVSGASEVINLADHVIKTIRNKKNNEERSFIAILKNRTTGKQNIAIRTYFDNDRKRFYIDESELKKDYGYDTNKQFLQSEISSPF</sequence>
<dbReference type="InterPro" id="IPR003593">
    <property type="entry name" value="AAA+_ATPase"/>
</dbReference>
<evidence type="ECO:0000256" key="6">
    <source>
        <dbReference type="ARBA" id="ARBA00022806"/>
    </source>
</evidence>
<dbReference type="EMBL" id="CP124685">
    <property type="protein sequence ID" value="WGX76518.1"/>
    <property type="molecule type" value="Genomic_DNA"/>
</dbReference>
<dbReference type="PANTHER" id="PTHR30153">
    <property type="entry name" value="REPLICATIVE DNA HELICASE DNAB"/>
    <property type="match status" value="1"/>
</dbReference>
<keyword evidence="7" id="KW-0067">ATP-binding</keyword>
<dbReference type="Gene3D" id="1.10.860.10">
    <property type="entry name" value="DNAb Helicase, Chain A"/>
    <property type="match status" value="1"/>
</dbReference>
<gene>
    <name evidence="13" type="ORF">QJS64_05010</name>
</gene>
<keyword evidence="2" id="KW-0639">Primosome</keyword>
<keyword evidence="5" id="KW-0378">Hydrolase</keyword>
<comment type="similarity">
    <text evidence="1">Belongs to the helicase family. DnaB subfamily.</text>
</comment>
<accession>A0ABY8R7A0</accession>
<keyword evidence="6" id="KW-0347">Helicase</keyword>
<dbReference type="Pfam" id="PF00772">
    <property type="entry name" value="DnaB"/>
    <property type="match status" value="1"/>
</dbReference>
<dbReference type="InterPro" id="IPR016136">
    <property type="entry name" value="DNA_helicase_N/primase_C"/>
</dbReference>
<proteinExistence type="inferred from homology"/>